<dbReference type="SMART" id="SM00028">
    <property type="entry name" value="TPR"/>
    <property type="match status" value="5"/>
</dbReference>
<dbReference type="PRINTS" id="PR00625">
    <property type="entry name" value="JDOMAIN"/>
</dbReference>
<dbReference type="EMBL" id="JALJOS010000012">
    <property type="protein sequence ID" value="KAK9832303.1"/>
    <property type="molecule type" value="Genomic_DNA"/>
</dbReference>
<evidence type="ECO:0000256" key="3">
    <source>
        <dbReference type="PROSITE-ProRule" id="PRU00339"/>
    </source>
</evidence>
<dbReference type="InterPro" id="IPR036869">
    <property type="entry name" value="J_dom_sf"/>
</dbReference>
<protein>
    <recommendedName>
        <fullName evidence="5">J domain-containing protein</fullName>
    </recommendedName>
</protein>
<evidence type="ECO:0000256" key="4">
    <source>
        <dbReference type="SAM" id="MobiDB-lite"/>
    </source>
</evidence>
<feature type="region of interest" description="Disordered" evidence="4">
    <location>
        <begin position="416"/>
        <end position="463"/>
    </location>
</feature>
<feature type="compositionally biased region" description="Polar residues" evidence="4">
    <location>
        <begin position="433"/>
        <end position="442"/>
    </location>
</feature>
<feature type="region of interest" description="Disordered" evidence="4">
    <location>
        <begin position="352"/>
        <end position="386"/>
    </location>
</feature>
<accession>A0AAW1RFE9</accession>
<dbReference type="SMART" id="SM00271">
    <property type="entry name" value="DnaJ"/>
    <property type="match status" value="1"/>
</dbReference>
<dbReference type="PANTHER" id="PTHR45188">
    <property type="entry name" value="DNAJ PROTEIN P58IPK HOMOLOG"/>
    <property type="match status" value="1"/>
</dbReference>
<evidence type="ECO:0000259" key="5">
    <source>
        <dbReference type="PROSITE" id="PS50076"/>
    </source>
</evidence>
<dbReference type="Proteomes" id="UP001438707">
    <property type="component" value="Unassembled WGS sequence"/>
</dbReference>
<evidence type="ECO:0000256" key="1">
    <source>
        <dbReference type="ARBA" id="ARBA00022737"/>
    </source>
</evidence>
<evidence type="ECO:0000313" key="6">
    <source>
        <dbReference type="EMBL" id="KAK9832303.1"/>
    </source>
</evidence>
<reference evidence="6 7" key="1">
    <citation type="journal article" date="2024" name="Nat. Commun.">
        <title>Phylogenomics reveals the evolutionary origins of lichenization in chlorophyte algae.</title>
        <authorList>
            <person name="Puginier C."/>
            <person name="Libourel C."/>
            <person name="Otte J."/>
            <person name="Skaloud P."/>
            <person name="Haon M."/>
            <person name="Grisel S."/>
            <person name="Petersen M."/>
            <person name="Berrin J.G."/>
            <person name="Delaux P.M."/>
            <person name="Dal Grande F."/>
            <person name="Keller J."/>
        </authorList>
    </citation>
    <scope>NUCLEOTIDE SEQUENCE [LARGE SCALE GENOMIC DNA]</scope>
    <source>
        <strain evidence="6 7">SAG 2145</strain>
    </source>
</reference>
<name>A0AAW1RFE9_9CHLO</name>
<comment type="caution">
    <text evidence="6">The sequence shown here is derived from an EMBL/GenBank/DDBJ whole genome shotgun (WGS) entry which is preliminary data.</text>
</comment>
<dbReference type="AlphaFoldDB" id="A0AAW1RFE9"/>
<gene>
    <name evidence="6" type="ORF">WJX74_005771</name>
</gene>
<dbReference type="Gene3D" id="1.25.40.10">
    <property type="entry name" value="Tetratricopeptide repeat domain"/>
    <property type="match status" value="2"/>
</dbReference>
<dbReference type="PANTHER" id="PTHR45188:SF2">
    <property type="entry name" value="DNAJ HOMOLOG SUBFAMILY C MEMBER 7"/>
    <property type="match status" value="1"/>
</dbReference>
<dbReference type="PROSITE" id="PS50076">
    <property type="entry name" value="DNAJ_2"/>
    <property type="match status" value="1"/>
</dbReference>
<dbReference type="PROSITE" id="PS50005">
    <property type="entry name" value="TPR"/>
    <property type="match status" value="1"/>
</dbReference>
<feature type="compositionally biased region" description="Low complexity" evidence="4">
    <location>
        <begin position="352"/>
        <end position="361"/>
    </location>
</feature>
<dbReference type="InterPro" id="IPR001623">
    <property type="entry name" value="DnaJ_domain"/>
</dbReference>
<dbReference type="SUPFAM" id="SSF46565">
    <property type="entry name" value="Chaperone J-domain"/>
    <property type="match status" value="1"/>
</dbReference>
<dbReference type="CDD" id="cd06257">
    <property type="entry name" value="DnaJ"/>
    <property type="match status" value="1"/>
</dbReference>
<dbReference type="InterPro" id="IPR011990">
    <property type="entry name" value="TPR-like_helical_dom_sf"/>
</dbReference>
<evidence type="ECO:0000313" key="7">
    <source>
        <dbReference type="Proteomes" id="UP001438707"/>
    </source>
</evidence>
<feature type="repeat" description="TPR" evidence="3">
    <location>
        <begin position="147"/>
        <end position="180"/>
    </location>
</feature>
<organism evidence="6 7">
    <name type="scientific">Apatococcus lobatus</name>
    <dbReference type="NCBI Taxonomy" id="904363"/>
    <lineage>
        <taxon>Eukaryota</taxon>
        <taxon>Viridiplantae</taxon>
        <taxon>Chlorophyta</taxon>
        <taxon>core chlorophytes</taxon>
        <taxon>Trebouxiophyceae</taxon>
        <taxon>Chlorellales</taxon>
        <taxon>Chlorellaceae</taxon>
        <taxon>Apatococcus</taxon>
    </lineage>
</organism>
<sequence>MPMSLLDQDEAGSIWRSQKLEDFGWRAKVLGCPADPAIQQLLREIQLHTSELEELRKKQAEPHYQRPWWADGEYDYNRADRANDEGLQSLALQKYAEAFDRFTAAIRLCPSKAVYHCNRSAVALKLKQPSIALQDAREAVARDSQYAKAYLRAGSACLLLARPQEAADSFQQVLSLAPDSAAAKAGLSKATAAAGSAMQAATAATIDSRASAERPGLSRTAMPLEAAALQLESARAMRAANPGLEAAECVFAEAMISCGRHAAAREAAKECLAAWPAHQAYLLAEAFWREGDVPAAMATLASHAQPADSTASALLHPDCTSSTARPAHQHSTMHAGGLKTCTNFDCQQQQRTQHLQQQGDQPACDSASSNGYGSHELPSGRTSVTNGCQKVLPRQKAHGHLASTLGSCTIDSTTGYMETKEDSSDDTSTGSEQQVPTAASGNSRKEPRSIKCSTPAAHSASHLRNLHQQEAWLHRRLRKMACAGLAASLLSQQAAGHLGRGQHDRALICLQHALALQPGHSPSLLRRAQAYRVLGRMEDSYLDLQEVSQACPDHPGLLDQLQQAAQLCLVRQSHLAGHVAAQGLQPEHLADNHYKTLGVELDASEARLKQAYRKMAGKWHPDKWATASGPQQQHAKAVFEKIKVAYDTLCHAEDRTRYDASLFHC</sequence>
<evidence type="ECO:0000256" key="2">
    <source>
        <dbReference type="ARBA" id="ARBA00022803"/>
    </source>
</evidence>
<dbReference type="Gene3D" id="1.10.287.110">
    <property type="entry name" value="DnaJ domain"/>
    <property type="match status" value="1"/>
</dbReference>
<keyword evidence="1" id="KW-0677">Repeat</keyword>
<keyword evidence="7" id="KW-1185">Reference proteome</keyword>
<dbReference type="Pfam" id="PF00226">
    <property type="entry name" value="DnaJ"/>
    <property type="match status" value="1"/>
</dbReference>
<dbReference type="InterPro" id="IPR019734">
    <property type="entry name" value="TPR_rpt"/>
</dbReference>
<dbReference type="Pfam" id="PF13181">
    <property type="entry name" value="TPR_8"/>
    <property type="match status" value="1"/>
</dbReference>
<dbReference type="SUPFAM" id="SSF48452">
    <property type="entry name" value="TPR-like"/>
    <property type="match status" value="2"/>
</dbReference>
<proteinExistence type="predicted"/>
<feature type="domain" description="J" evidence="5">
    <location>
        <begin position="592"/>
        <end position="662"/>
    </location>
</feature>
<keyword evidence="2 3" id="KW-0802">TPR repeat</keyword>